<dbReference type="InterPro" id="IPR012337">
    <property type="entry name" value="RNaseH-like_sf"/>
</dbReference>
<gene>
    <name evidence="3" type="ORF">AK812_SmicGene38270</name>
</gene>
<feature type="region of interest" description="Disordered" evidence="1">
    <location>
        <begin position="697"/>
        <end position="750"/>
    </location>
</feature>
<dbReference type="Proteomes" id="UP000186817">
    <property type="component" value="Unassembled WGS sequence"/>
</dbReference>
<organism evidence="3 4">
    <name type="scientific">Symbiodinium microadriaticum</name>
    <name type="common">Dinoflagellate</name>
    <name type="synonym">Zooxanthella microadriatica</name>
    <dbReference type="NCBI Taxonomy" id="2951"/>
    <lineage>
        <taxon>Eukaryota</taxon>
        <taxon>Sar</taxon>
        <taxon>Alveolata</taxon>
        <taxon>Dinophyceae</taxon>
        <taxon>Suessiales</taxon>
        <taxon>Symbiodiniaceae</taxon>
        <taxon>Symbiodinium</taxon>
    </lineage>
</organism>
<evidence type="ECO:0000313" key="4">
    <source>
        <dbReference type="Proteomes" id="UP000186817"/>
    </source>
</evidence>
<dbReference type="Gene3D" id="3.30.420.10">
    <property type="entry name" value="Ribonuclease H-like superfamily/Ribonuclease H"/>
    <property type="match status" value="1"/>
</dbReference>
<comment type="caution">
    <text evidence="3">The sequence shown here is derived from an EMBL/GenBank/DDBJ whole genome shotgun (WGS) entry which is preliminary data.</text>
</comment>
<dbReference type="SUPFAM" id="SSF56219">
    <property type="entry name" value="DNase I-like"/>
    <property type="match status" value="1"/>
</dbReference>
<dbReference type="InterPro" id="IPR002156">
    <property type="entry name" value="RNaseH_domain"/>
</dbReference>
<feature type="region of interest" description="Disordered" evidence="1">
    <location>
        <begin position="1073"/>
        <end position="1138"/>
    </location>
</feature>
<reference evidence="3 4" key="1">
    <citation type="submission" date="2016-02" db="EMBL/GenBank/DDBJ databases">
        <title>Genome analysis of coral dinoflagellate symbionts highlights evolutionary adaptations to a symbiotic lifestyle.</title>
        <authorList>
            <person name="Aranda M."/>
            <person name="Li Y."/>
            <person name="Liew Y.J."/>
            <person name="Baumgarten S."/>
            <person name="Simakov O."/>
            <person name="Wilson M."/>
            <person name="Piel J."/>
            <person name="Ashoor H."/>
            <person name="Bougouffa S."/>
            <person name="Bajic V.B."/>
            <person name="Ryu T."/>
            <person name="Ravasi T."/>
            <person name="Bayer T."/>
            <person name="Micklem G."/>
            <person name="Kim H."/>
            <person name="Bhak J."/>
            <person name="Lajeunesse T.C."/>
            <person name="Voolstra C.R."/>
        </authorList>
    </citation>
    <scope>NUCLEOTIDE SEQUENCE [LARGE SCALE GENOMIC DNA]</scope>
    <source>
        <strain evidence="3 4">CCMP2467</strain>
    </source>
</reference>
<dbReference type="InterPro" id="IPR036691">
    <property type="entry name" value="Endo/exonu/phosph_ase_sf"/>
</dbReference>
<proteinExistence type="predicted"/>
<feature type="compositionally biased region" description="Basic and acidic residues" evidence="1">
    <location>
        <begin position="1110"/>
        <end position="1122"/>
    </location>
</feature>
<evidence type="ECO:0000259" key="2">
    <source>
        <dbReference type="PROSITE" id="PS50879"/>
    </source>
</evidence>
<accession>A0A1Q9CE64</accession>
<sequence length="3017" mass="331179">MVPFSEQQLMVYVGDALAPHVHDDLSLRDGDVLVFARESLSRRHLDVRAHPFVDPSRWRPPSSLESPAGGEGLLVHYNQERFFMPPHHYSGQDPVSAARSAYDLHASECVTSAFRTDDLEFRGNACSHVLGVFPLPADHLEAPFNARRRDYVALCDFRPVGYSPRLVLVHVPIVHLPSLAALFGIRVPSGLRLRSLNGTQTGDEVEFSGHQVLTFVFEECPDAEEPVSAFALLDDLLDSSPPYHNVPVHFRAEGRWCRPFAVTPLNDPNQAVKETDQIAMWGPWYKYDVLPEGTLEPTPTVCPVLEATSPILCLEDLHPQKGPDALWAPLTCKLLSEPESHSLAERDRIEDARDFEEGEGRVWPFLPAGDQYAMQRLAERAEIEEDTFQSEEASDFTFCLLTPGYVLEPVVVTLTAPIEVPEALDAVQTERDQVRRRLYPSLVVVGPQPAQGFGVLLALPVWTSPEVFICFSLLDIDDRLFTAPVPAVVSRERLLEIAALMPAEHFDVYVGGSPTPMLDEQEADMMRGMCVFFFPRHVLPGPYFNLTESLLSSTVWESEPSIPFGPSDGYMCFVGEFALRRLPLAEDTSFPDAALVADAMGLNPSTMSVQPAFPATRDVAIDGFYCYNVCAALDPADHIEPSEHPTCVVLVDCRALLQGWQMVSSPEGIFSRRQLLEDLEIFAPPGWSVHLEGVPSPLTAEADEPQHSHAAESDDSESDMSLQSEASDPGSARRDRSRSPYRNPADAAGTPATAPVKVPFLLLGQEYAPELVVVLRTDDLEECIRSVQRGRDGSNRSRFGHVVPVRPQPAAEYALAVVKPTWSTHVFVIFDCLKVNGVAFCWLVSPAMTRSAILTVSGLPDTADYEVYAPDRDMPLGQFEVCNLETGACISIIPAACQFFVVTSLEDMLLSNDGWSTEAALPCAPGEWLYVLSDSGPCSLQLAEARADLLTPAVATILELPLQSATLQLAVPPVDDFADEGRLAWNVVAATSDSSYRQGCIYFLDLRPILCGLTWAHSPDGTVSTELIRSQCARPAAGGHQVQVLGGRPLANAAGIVSVWPGEVLVVTVADSPEPPVASGSSCETDSESHDPARPGPNGSSDPGDSAMPDDGRQPNDSEARDTSTLSGAPSERRFAPPHQLLGRRPVDCLSYSCASRAARQRPLVHFATAIVAFAVIALLASAIRHEASLALCLLPLGYPRRLLSVLAALWITRLPAVASVQIKGPGFLPFETEARPLSALPQIRAVATPCRGPEFPRFAFPDVWESSERSAMGVDFEDLSTLLDESVRAPECTAFFEATMLVETLFEHFCPHLLPEVASDKPVCPLSLALQTGNLTRSHDISAGEPPCQLVLAALLLPDEAAAPRSGATQATDWYALDRGCCSLPVSDVHWRDLTRFTPLIKLMRDIQDLPDRHRFSRWCGAGGHLTLPADTSALCLTSDGSFSSSQGTAGWGLVISATTPDHPDVPGLFIGFTAAASIDTWRFGGDGAPALNAFCSEIVGLFWAAVAAFQIPFDGQVIFRCDNEAALGIASGSHVAPCQAVTAACQSLHQAFALRFPGRAVYAHVRGHSGDPANELADASANHGAVTPMPQVFQLDLPAWFRPGGSAFPWLPHLGWTFARPLQGPSCTSGSLRWDLTEPIASLNAEQLMRPFTRAFPAHKEPKTGARKLCLGFATFNTLPLACPGEDRGVQSGMYGHTGRVALLDASLFAEEIFVAGLQETRTPAGQLYSKHYHRYCSGCLEKRAFGIEIWVCIAKGWPSHKAVVLHASPTRLILRLSTCGKHLGVLAAHGLHRGHSSAARLAWWKETSDLCLAVCSGLEWVFLLDGNCSLGSTVSHCIGSFGAEEEDTAGEAMHHLLHACNTWVPSTFPDAFTGDSGTLVQKRSGTLSRRDYVALPSAWRDCVKYGYVSPGINAGHSVPDHFAVVIQVELNLCTGHVPKSSARIDGEALLLPHNREAVEGIISALPQVPWTVNVNDHVAHLVDSLYEGLVSRFPRQRRRMRNSFLSEETSLVHASLAAHRHALRWRMAEMRRCYKRCAFLAWRSHDAFDDLFCGAWIRQLRGSIGQITLAVGHLGRQIRRLCRRDRAAFLNRLATDVDEADVSSVHKALRHLLRPKKFRRSGPDPLPRLRRPDGSYCQTPDEITAEWRRHFSELEGGVESDIPAFVQAGLTRQQAVEGFSVLSSEDLPSFSTVVSAFQRVKAHKAAGPDFLPSSICKRFAFRLSEHFWPVILKTFLHLSEPLPLKGGVLHHIPKPSPSVRDVAAAQRGILVQSIFSKVLHRVCRPFPAKLMEARAPSLQVGGRAGRTYMFGSFVSRCFLGFARTNSVSAAVVFTDLVAAYYSVVREAVTGLDSAASIRDVAASLKLTEADLQELEMHAREDPVLAGMDSSDFLRAVTLELHSDTWFHLSGDSRIVRTARGTRPGGCLADTIFCLLFQRVLDRRVPADMSNIPCIPWTGQRDLCLFDARSSPAAPSVTVEDVTYADDHASFVVAPSASLLETAVRNTAGRTLDSIAGHGLAANIGPRKTAALMVHRGAGAKQARERVFGTLKGRLHVLREHDFPIQLDAAPFFQKLRRKRLTDDSALLEVVRPHVEPFPTLRNTLQFWESELEHSAQLDAVSDLLLCFSPFWLCEDAADRGNDPQEDSFSPDVRFIPWAPRPAGLPGLILDFPESQASRVAGAFPGGGWRTFSFARPPHLSLDFACAVICLPAPPCSCVSLWRTDSCPLRMQRLHHTWLCQCLEWLRLVFRLMLKGRRCVRDGHFTIQKEKDTPQNPVLSLKAGVLMKDLASAASGASPDLGRQTLQSQRKQMEDRDYFILKIRLLSGIEYDFRVHELTPWSVQLETICRQLGLQGNPVLLHEDDDIFDITGLRLRDICDKEERFTLVMETPPQVSKADARQDKWKSRSPNAEIMAQVCFRDEYLLVEDPDDDVCRICAEHRGLNCVELNNDTEDTWSDLQEDTASEIENEVEDAPSVADLDVAKVDVVPLSAALLLKALRKMPPPKRSCSFWLK</sequence>
<dbReference type="OrthoDB" id="410527at2759"/>
<dbReference type="InterPro" id="IPR036397">
    <property type="entry name" value="RNaseH_sf"/>
</dbReference>
<dbReference type="GO" id="GO:0003676">
    <property type="term" value="F:nucleic acid binding"/>
    <property type="evidence" value="ECO:0007669"/>
    <property type="project" value="InterPro"/>
</dbReference>
<name>A0A1Q9CE64_SYMMI</name>
<dbReference type="SUPFAM" id="SSF53098">
    <property type="entry name" value="Ribonuclease H-like"/>
    <property type="match status" value="1"/>
</dbReference>
<feature type="domain" description="RNase H type-1" evidence="2">
    <location>
        <begin position="1432"/>
        <end position="1588"/>
    </location>
</feature>
<evidence type="ECO:0000256" key="1">
    <source>
        <dbReference type="SAM" id="MobiDB-lite"/>
    </source>
</evidence>
<dbReference type="PROSITE" id="PS50879">
    <property type="entry name" value="RNASE_H_1"/>
    <property type="match status" value="1"/>
</dbReference>
<protein>
    <recommendedName>
        <fullName evidence="2">RNase H type-1 domain-containing protein</fullName>
    </recommendedName>
</protein>
<evidence type="ECO:0000313" key="3">
    <source>
        <dbReference type="EMBL" id="OLP81215.1"/>
    </source>
</evidence>
<dbReference type="GO" id="GO:0004523">
    <property type="term" value="F:RNA-DNA hybrid ribonuclease activity"/>
    <property type="evidence" value="ECO:0007669"/>
    <property type="project" value="InterPro"/>
</dbReference>
<keyword evidence="4" id="KW-1185">Reference proteome</keyword>
<dbReference type="EMBL" id="LSRX01001301">
    <property type="protein sequence ID" value="OLP81215.1"/>
    <property type="molecule type" value="Genomic_DNA"/>
</dbReference>